<evidence type="ECO:0000259" key="9">
    <source>
        <dbReference type="Pfam" id="PF00814"/>
    </source>
</evidence>
<keyword evidence="4 7" id="KW-0479">Metal-binding</keyword>
<dbReference type="GO" id="GO:0072670">
    <property type="term" value="P:mitochondrial tRNA threonylcarbamoyladenosine modification"/>
    <property type="evidence" value="ECO:0007669"/>
    <property type="project" value="TreeGrafter"/>
</dbReference>
<dbReference type="Proteomes" id="UP000298493">
    <property type="component" value="Unassembled WGS sequence"/>
</dbReference>
<dbReference type="Pfam" id="PF00814">
    <property type="entry name" value="TsaD"/>
    <property type="match status" value="1"/>
</dbReference>
<comment type="catalytic activity">
    <reaction evidence="6 7">
        <text>L-threonylcarbamoyladenylate + adenosine(37) in tRNA = N(6)-L-threonylcarbamoyladenosine(37) in tRNA + AMP + H(+)</text>
        <dbReference type="Rhea" id="RHEA:37059"/>
        <dbReference type="Rhea" id="RHEA-COMP:10162"/>
        <dbReference type="Rhea" id="RHEA-COMP:10163"/>
        <dbReference type="ChEBI" id="CHEBI:15378"/>
        <dbReference type="ChEBI" id="CHEBI:73682"/>
        <dbReference type="ChEBI" id="CHEBI:74411"/>
        <dbReference type="ChEBI" id="CHEBI:74418"/>
        <dbReference type="ChEBI" id="CHEBI:456215"/>
        <dbReference type="EC" id="2.3.1.234"/>
    </reaction>
</comment>
<keyword evidence="7" id="KW-0496">Mitochondrion</keyword>
<evidence type="ECO:0000313" key="10">
    <source>
        <dbReference type="EMBL" id="TID20724.1"/>
    </source>
</evidence>
<dbReference type="InterPro" id="IPR022450">
    <property type="entry name" value="TsaD"/>
</dbReference>
<feature type="region of interest" description="Disordered" evidence="8">
    <location>
        <begin position="504"/>
        <end position="542"/>
    </location>
</feature>
<organism evidence="10 11">
    <name type="scientific">Venturia nashicola</name>
    <dbReference type="NCBI Taxonomy" id="86259"/>
    <lineage>
        <taxon>Eukaryota</taxon>
        <taxon>Fungi</taxon>
        <taxon>Dikarya</taxon>
        <taxon>Ascomycota</taxon>
        <taxon>Pezizomycotina</taxon>
        <taxon>Dothideomycetes</taxon>
        <taxon>Pleosporomycetidae</taxon>
        <taxon>Venturiales</taxon>
        <taxon>Venturiaceae</taxon>
        <taxon>Venturia</taxon>
    </lineage>
</organism>
<dbReference type="InterPro" id="IPR017861">
    <property type="entry name" value="KAE1/TsaD"/>
</dbReference>
<comment type="similarity">
    <text evidence="7">Belongs to the KAE1 / TsaD family.</text>
</comment>
<comment type="function">
    <text evidence="7">Required for the formation of a threonylcarbamoyl group on adenosine at position 37 (t(6)A37) in mitochondrial tRNAs that read codons beginning with adenine. Probably involved in the transfer of the threonylcarbamoyl moiety of threonylcarbamoyl-AMP (TC-AMP) to the N6 group of A37. Involved in mitochondrial genome maintenance.</text>
</comment>
<dbReference type="EMBL" id="SNSC02000010">
    <property type="protein sequence ID" value="TID20724.1"/>
    <property type="molecule type" value="Genomic_DNA"/>
</dbReference>
<evidence type="ECO:0000256" key="4">
    <source>
        <dbReference type="ARBA" id="ARBA00022723"/>
    </source>
</evidence>
<proteinExistence type="inferred from homology"/>
<reference evidence="10 11" key="1">
    <citation type="submission" date="2019-04" db="EMBL/GenBank/DDBJ databases">
        <title>High contiguity whole genome sequence and gene annotation resource for two Venturia nashicola isolates.</title>
        <authorList>
            <person name="Prokchorchik M."/>
            <person name="Won K."/>
            <person name="Lee Y."/>
            <person name="Choi E.D."/>
            <person name="Segonzac C."/>
            <person name="Sohn K.H."/>
        </authorList>
    </citation>
    <scope>NUCLEOTIDE SEQUENCE [LARGE SCALE GENOMIC DNA]</scope>
    <source>
        <strain evidence="10 11">PRI2</strain>
    </source>
</reference>
<dbReference type="SUPFAM" id="SSF53067">
    <property type="entry name" value="Actin-like ATPase domain"/>
    <property type="match status" value="2"/>
</dbReference>
<dbReference type="PROSITE" id="PS01016">
    <property type="entry name" value="GLYCOPROTEASE"/>
    <property type="match status" value="1"/>
</dbReference>
<dbReference type="Gene3D" id="3.30.420.40">
    <property type="match status" value="2"/>
</dbReference>
<comment type="caution">
    <text evidence="10">The sequence shown here is derived from an EMBL/GenBank/DDBJ whole genome shotgun (WGS) entry which is preliminary data.</text>
</comment>
<evidence type="ECO:0000313" key="11">
    <source>
        <dbReference type="Proteomes" id="UP000298493"/>
    </source>
</evidence>
<evidence type="ECO:0000256" key="6">
    <source>
        <dbReference type="ARBA" id="ARBA00048117"/>
    </source>
</evidence>
<comment type="cofactor">
    <cofactor evidence="7">
        <name>a divalent metal cation</name>
        <dbReference type="ChEBI" id="CHEBI:60240"/>
    </cofactor>
    <text evidence="7">Binds 1 divalent metal cation per subunit.</text>
</comment>
<dbReference type="InterPro" id="IPR017860">
    <property type="entry name" value="Peptidase_M22_CS"/>
</dbReference>
<dbReference type="PANTHER" id="PTHR11735">
    <property type="entry name" value="TRNA N6-ADENOSINE THREONYLCARBAMOYLTRANSFERASE"/>
    <property type="match status" value="1"/>
</dbReference>
<comment type="subunit">
    <text evidence="7">Homodimer.</text>
</comment>
<dbReference type="InterPro" id="IPR000905">
    <property type="entry name" value="Gcp-like_dom"/>
</dbReference>
<feature type="compositionally biased region" description="Polar residues" evidence="8">
    <location>
        <begin position="526"/>
        <end position="542"/>
    </location>
</feature>
<comment type="subcellular location">
    <subcellularLocation>
        <location evidence="7">Mitochondrion</location>
    </subcellularLocation>
</comment>
<keyword evidence="5 7" id="KW-0012">Acyltransferase</keyword>
<dbReference type="PRINTS" id="PR00789">
    <property type="entry name" value="OSIALOPTASE"/>
</dbReference>
<dbReference type="HAMAP" id="MF_01445">
    <property type="entry name" value="TsaD"/>
    <property type="match status" value="1"/>
</dbReference>
<accession>A0A4Z1PGI6</accession>
<dbReference type="InterPro" id="IPR043129">
    <property type="entry name" value="ATPase_NBD"/>
</dbReference>
<evidence type="ECO:0000256" key="1">
    <source>
        <dbReference type="ARBA" id="ARBA00012156"/>
    </source>
</evidence>
<name>A0A4Z1PGI6_9PEZI</name>
<evidence type="ECO:0000256" key="5">
    <source>
        <dbReference type="ARBA" id="ARBA00023315"/>
    </source>
</evidence>
<keyword evidence="2 7" id="KW-0808">Transferase</keyword>
<dbReference type="PANTHER" id="PTHR11735:SF6">
    <property type="entry name" value="TRNA N6-ADENOSINE THREONYLCARBAMOYLTRANSFERASE, MITOCHONDRIAL"/>
    <property type="match status" value="1"/>
</dbReference>
<evidence type="ECO:0000256" key="7">
    <source>
        <dbReference type="HAMAP-Rule" id="MF_03179"/>
    </source>
</evidence>
<evidence type="ECO:0000256" key="8">
    <source>
        <dbReference type="SAM" id="MobiDB-lite"/>
    </source>
</evidence>
<keyword evidence="11" id="KW-1185">Reference proteome</keyword>
<dbReference type="EC" id="2.3.1.234" evidence="1"/>
<dbReference type="STRING" id="86259.A0A4Z1PGI6"/>
<feature type="domain" description="Gcp-like" evidence="9">
    <location>
        <begin position="34"/>
        <end position="398"/>
    </location>
</feature>
<evidence type="ECO:0000256" key="3">
    <source>
        <dbReference type="ARBA" id="ARBA00022694"/>
    </source>
</evidence>
<protein>
    <recommendedName>
        <fullName evidence="1">N(6)-L-threonylcarbamoyladenine synthase</fullName>
        <ecNumber evidence="1">2.3.1.234</ecNumber>
    </recommendedName>
</protein>
<dbReference type="GO" id="GO:0005739">
    <property type="term" value="C:mitochondrion"/>
    <property type="evidence" value="ECO:0007669"/>
    <property type="project" value="UniProtKB-SubCell"/>
</dbReference>
<sequence length="542" mass="59467">MANSIKTAVAILDVKENTKYPIQHAELLYNEKITSNNLAYGGIHPLVALESHRKHLSGLVQKALYCLPPARNDVLNSHELLLSNGLRVEKPNAVAVTRGPGMRSSLMAGLDTAKGLAVAWNVPLIGVHHMQAHALTPRLCAALEQYTSPIEQNVGLQPAFPFLTLLISGGHTLLLHSTGIANHSILANTDDIAIGDCLDKCARSILPQSLLDSSKDVSYGRLLESFAFPIPGPHAYDETALSRGRGVRAFQSPYGWQLPVPLLATRGGQKSKSMKFSYTGLVTFATRVAEKGWVDGRLCKQPRKVPMPEQEARYLAREVMRIAFEHLASRVSLQIERERVAHEITPTTPISNALVISGGVAANQYLRHVFQSQPSLAHLEIIIPPIDLCTDNAAMIAWAAHEMLPLLHPRMDKMPGRHQPWEPQQGQLEMDVLRKWSLENILHPETELDARDRIGDAATALGRDPSALGDTSLVNQESHQFERRCVVPRESVHALTLISSKMKGAISDSCGSSNESLLPSTDDVVKSQQQMQNEQSSRNTLG</sequence>
<keyword evidence="3 7" id="KW-0819">tRNA processing</keyword>
<dbReference type="GO" id="GO:0046872">
    <property type="term" value="F:metal ion binding"/>
    <property type="evidence" value="ECO:0007669"/>
    <property type="project" value="UniProtKB-KW"/>
</dbReference>
<dbReference type="GO" id="GO:0061711">
    <property type="term" value="F:tRNA N(6)-L-threonylcarbamoyladenine synthase activity"/>
    <property type="evidence" value="ECO:0007669"/>
    <property type="project" value="UniProtKB-EC"/>
</dbReference>
<dbReference type="AlphaFoldDB" id="A0A4Z1PGI6"/>
<feature type="compositionally biased region" description="Polar residues" evidence="8">
    <location>
        <begin position="509"/>
        <end position="519"/>
    </location>
</feature>
<evidence type="ECO:0000256" key="2">
    <source>
        <dbReference type="ARBA" id="ARBA00022679"/>
    </source>
</evidence>
<gene>
    <name evidence="10" type="ORF">E6O75_ATG05488</name>
</gene>